<evidence type="ECO:0000313" key="2">
    <source>
        <dbReference type="EMBL" id="WAP70267.1"/>
    </source>
</evidence>
<evidence type="ECO:0000259" key="1">
    <source>
        <dbReference type="Pfam" id="PF07693"/>
    </source>
</evidence>
<reference evidence="2" key="1">
    <citation type="submission" date="2022-12" db="EMBL/GenBank/DDBJ databases">
        <title>Jiella pelagia sp. nov., isolated from phosphonate enriched culture of Northwest Pacific surface seawater.</title>
        <authorList>
            <person name="Shin D.Y."/>
            <person name="Hwang C.Y."/>
        </authorList>
    </citation>
    <scope>NUCLEOTIDE SEQUENCE</scope>
    <source>
        <strain evidence="2">HL-NP1</strain>
    </source>
</reference>
<dbReference type="EMBL" id="CP114029">
    <property type="protein sequence ID" value="WAP70267.1"/>
    <property type="molecule type" value="Genomic_DNA"/>
</dbReference>
<dbReference type="InterPro" id="IPR027417">
    <property type="entry name" value="P-loop_NTPase"/>
</dbReference>
<sequence length="501" mass="57351">MTDKTSADTVWTDDRLNREEDAEFLLSFLSTRSHQKAVANQGSYVLNLDAAWGQGKTFFMTRFAEFVRDRGHPIVFLNAWEDDHADDPLTAIMAEIDQYITNGNAIHTGSNKKVLSAYQSVRSNYKEMIALGLQSGGKRWAKYLIGEGVDEIADLTFEQDNIETQNSATEAEKATAESLSALTDAMIDRYAATRIAAFKKAKTSFNRFRHSLGALILSIHNNKSAELPMFILIDELDRCRPLYAIAMLERIKHLFDVNNIVFILSTDTKQMMHSIKAIYGNEFDSGRYLQRFFDRTYELPRPDRVQIIKGIIDENKVDLDQLHFSCMEQDFSFLVQGFDARLNLSIRELEKALDMLSTLTTTTTRGRGKIPFFIAFPLIIGFLRRENISNYWLDDGYLKKILENMPAWDFTETWSSDGHRVVKDRENFVAFMRKAITDMDNSVRSRRDALPGFRQFRGLQDVWLANYLDNEAHTLAQGDVFGLSMALPDLIRRSGRILKNG</sequence>
<evidence type="ECO:0000313" key="3">
    <source>
        <dbReference type="Proteomes" id="UP001164020"/>
    </source>
</evidence>
<dbReference type="Pfam" id="PF07693">
    <property type="entry name" value="KAP_NTPase"/>
    <property type="match status" value="1"/>
</dbReference>
<gene>
    <name evidence="2" type="ORF">OH818_09320</name>
</gene>
<dbReference type="RefSeq" id="WP_268882737.1">
    <property type="nucleotide sequence ID" value="NZ_CP114029.1"/>
</dbReference>
<organism evidence="2 3">
    <name type="scientific">Jiella pelagia</name>
    <dbReference type="NCBI Taxonomy" id="2986949"/>
    <lineage>
        <taxon>Bacteria</taxon>
        <taxon>Pseudomonadati</taxon>
        <taxon>Pseudomonadota</taxon>
        <taxon>Alphaproteobacteria</taxon>
        <taxon>Hyphomicrobiales</taxon>
        <taxon>Aurantimonadaceae</taxon>
        <taxon>Jiella</taxon>
    </lineage>
</organism>
<dbReference type="SUPFAM" id="SSF52540">
    <property type="entry name" value="P-loop containing nucleoside triphosphate hydrolases"/>
    <property type="match status" value="1"/>
</dbReference>
<proteinExistence type="predicted"/>
<protein>
    <submittedName>
        <fullName evidence="2">P-loop NTPase fold protein</fullName>
    </submittedName>
</protein>
<feature type="domain" description="KAP NTPase" evidence="1">
    <location>
        <begin position="41"/>
        <end position="310"/>
    </location>
</feature>
<dbReference type="InterPro" id="IPR011646">
    <property type="entry name" value="KAP_P-loop"/>
</dbReference>
<name>A0ABY7C2F1_9HYPH</name>
<keyword evidence="3" id="KW-1185">Reference proteome</keyword>
<dbReference type="Proteomes" id="UP001164020">
    <property type="component" value="Chromosome"/>
</dbReference>
<accession>A0ABY7C2F1</accession>